<accession>A0A133MXZ6</accession>
<dbReference type="SUPFAM" id="SSF57783">
    <property type="entry name" value="Zinc beta-ribbon"/>
    <property type="match status" value="2"/>
</dbReference>
<dbReference type="GO" id="GO:0008270">
    <property type="term" value="F:zinc ion binding"/>
    <property type="evidence" value="ECO:0007669"/>
    <property type="project" value="UniProtKB-KW"/>
</dbReference>
<feature type="site" description="Interaction with DNA" evidence="10">
    <location>
        <position position="487"/>
    </location>
</feature>
<dbReference type="EC" id="5.6.2.1" evidence="10"/>
<feature type="site" description="Interaction with DNA" evidence="10">
    <location>
        <position position="303"/>
    </location>
</feature>
<keyword evidence="6" id="KW-0460">Magnesium</keyword>
<dbReference type="PROSITE" id="PS50880">
    <property type="entry name" value="TOPRIM"/>
    <property type="match status" value="1"/>
</dbReference>
<dbReference type="SMART" id="SM00436">
    <property type="entry name" value="TOP1Bc"/>
    <property type="match status" value="1"/>
</dbReference>
<keyword evidence="4" id="KW-0863">Zinc-finger</keyword>
<organism evidence="13 14">
    <name type="scientific">Finegoldia magna</name>
    <name type="common">Peptostreptococcus magnus</name>
    <dbReference type="NCBI Taxonomy" id="1260"/>
    <lineage>
        <taxon>Bacteria</taxon>
        <taxon>Bacillati</taxon>
        <taxon>Bacillota</taxon>
        <taxon>Tissierellia</taxon>
        <taxon>Tissierellales</taxon>
        <taxon>Peptoniphilaceae</taxon>
        <taxon>Finegoldia</taxon>
    </lineage>
</organism>
<feature type="site" description="Interaction with DNA" evidence="10">
    <location>
        <position position="140"/>
    </location>
</feature>
<evidence type="ECO:0000256" key="10">
    <source>
        <dbReference type="HAMAP-Rule" id="MF_00952"/>
    </source>
</evidence>
<evidence type="ECO:0000256" key="1">
    <source>
        <dbReference type="ARBA" id="ARBA00000213"/>
    </source>
</evidence>
<dbReference type="CDD" id="cd00186">
    <property type="entry name" value="TOP1Ac"/>
    <property type="match status" value="1"/>
</dbReference>
<evidence type="ECO:0000256" key="2">
    <source>
        <dbReference type="ARBA" id="ARBA00009446"/>
    </source>
</evidence>
<evidence type="ECO:0000256" key="7">
    <source>
        <dbReference type="ARBA" id="ARBA00023029"/>
    </source>
</evidence>
<dbReference type="AlphaFoldDB" id="A0A133MXZ6"/>
<dbReference type="InterPro" id="IPR023406">
    <property type="entry name" value="Topo_IA_AS"/>
</dbReference>
<dbReference type="InterPro" id="IPR000380">
    <property type="entry name" value="Topo_IA"/>
</dbReference>
<dbReference type="InterPro" id="IPR006171">
    <property type="entry name" value="TOPRIM_dom"/>
</dbReference>
<evidence type="ECO:0000313" key="14">
    <source>
        <dbReference type="Proteomes" id="UP000502899"/>
    </source>
</evidence>
<dbReference type="SUPFAM" id="SSF56712">
    <property type="entry name" value="Prokaryotic type I DNA topoisomerase"/>
    <property type="match status" value="1"/>
</dbReference>
<feature type="site" description="Interaction with DNA" evidence="10">
    <location>
        <position position="141"/>
    </location>
</feature>
<evidence type="ECO:0000256" key="9">
    <source>
        <dbReference type="ARBA" id="ARBA00023235"/>
    </source>
</evidence>
<name>A0A133MXZ6_FINMA</name>
<feature type="region of interest" description="Interaction with DNA" evidence="10">
    <location>
        <begin position="164"/>
        <end position="169"/>
    </location>
</feature>
<evidence type="ECO:0000259" key="12">
    <source>
        <dbReference type="PROSITE" id="PS52039"/>
    </source>
</evidence>
<dbReference type="InterPro" id="IPR023405">
    <property type="entry name" value="Topo_IA_core_domain"/>
</dbReference>
<dbReference type="InterPro" id="IPR028612">
    <property type="entry name" value="Topoisom_1_IA"/>
</dbReference>
<dbReference type="Pfam" id="PF01751">
    <property type="entry name" value="Toprim"/>
    <property type="match status" value="1"/>
</dbReference>
<comment type="subunit">
    <text evidence="10">Monomer.</text>
</comment>
<dbReference type="PROSITE" id="PS52039">
    <property type="entry name" value="TOPO_IA_2"/>
    <property type="match status" value="1"/>
</dbReference>
<dbReference type="InterPro" id="IPR003601">
    <property type="entry name" value="Topo_IA_2"/>
</dbReference>
<dbReference type="InterPro" id="IPR013824">
    <property type="entry name" value="Topo_IA_cen_sub1"/>
</dbReference>
<evidence type="ECO:0000256" key="6">
    <source>
        <dbReference type="ARBA" id="ARBA00022842"/>
    </source>
</evidence>
<dbReference type="InterPro" id="IPR013498">
    <property type="entry name" value="Topo_IA_Znf"/>
</dbReference>
<dbReference type="GO" id="GO:0005694">
    <property type="term" value="C:chromosome"/>
    <property type="evidence" value="ECO:0007669"/>
    <property type="project" value="InterPro"/>
</dbReference>
<sequence>MANKKLVVVESPTKAKTIQKMLGSGYKVVATIGHLRDLPKSKLGIDIDNDFEPQYINVRGKANVINALKKDYKNSQKIFLATDPDREGEAISWHLCYLLGINPKEENRVKFQEITKDSVKEAIKKPEAIDLKLVDAQQARRVLDRIVGYSISPLLWKKVKSGLSAGRVQSVALRLICEREKEIREFEPEEYWSIHANLSKDKLDFDSELYYSKSDKSNKINIKNKDEADKILNDLSDKFVVDSIKQQKKARKPYAPFTTSTLQQEAYKKLYFQTSKTMRIAQQLYEGISLGSEGSVGLITYMRTDSTRISQVCVNDCLDIINELYGKQYATRGYDYSKKKKGSQDAHEGIRPSSVKRRPNEIKKYLTEDQYKLYKLIWERTVASQMKDARYLSTSIDFDNNGYTFRSNGNVVIFDGFTRVYSLNTKDSELPELKDREPISSNEIEPKQHFTKPKPRYTEASLVKTLEEDGIGRPSTYASIISSILSRNYVELKEKKFYTTEIGEKVCEFVVKYFDSIINEKFTAEMENELDNIAENDVEWKKVIRDFYNGFNEDLVNAKNAQDKFKVKDEPIGRKCPECGNDLVIKHGRNGKFIGCSAFPECKYTETIVKDTKVKCPKCGHRIIEKVSKRGKVFYGCENYPNCDFALWDKPTGEKCPECGSLLVHRKNRRGESVLCSNEKCNYKKLEK</sequence>
<keyword evidence="7 10" id="KW-0799">Topoisomerase</keyword>
<feature type="domain" description="Topo IA-type catalytic" evidence="12">
    <location>
        <begin position="130"/>
        <end position="556"/>
    </location>
</feature>
<dbReference type="Proteomes" id="UP000502899">
    <property type="component" value="Chromosome"/>
</dbReference>
<dbReference type="Gene3D" id="2.70.20.10">
    <property type="entry name" value="Topoisomerase I, domain 3"/>
    <property type="match status" value="1"/>
</dbReference>
<dbReference type="GO" id="GO:0006265">
    <property type="term" value="P:DNA topological change"/>
    <property type="evidence" value="ECO:0007669"/>
    <property type="project" value="UniProtKB-UniRule"/>
</dbReference>
<dbReference type="Pfam" id="PF01396">
    <property type="entry name" value="Zn_ribbon_Top1"/>
    <property type="match status" value="3"/>
</dbReference>
<dbReference type="CDD" id="cd03363">
    <property type="entry name" value="TOPRIM_TopoIA_TopoI"/>
    <property type="match status" value="1"/>
</dbReference>
<dbReference type="Pfam" id="PF01131">
    <property type="entry name" value="Topoisom_bac"/>
    <property type="match status" value="1"/>
</dbReference>
<proteinExistence type="inferred from homology"/>
<dbReference type="NCBIfam" id="TIGR01051">
    <property type="entry name" value="topA_bact"/>
    <property type="match status" value="1"/>
</dbReference>
<dbReference type="EMBL" id="CP054000">
    <property type="protein sequence ID" value="QKH79932.1"/>
    <property type="molecule type" value="Genomic_DNA"/>
</dbReference>
<dbReference type="InterPro" id="IPR005733">
    <property type="entry name" value="TopoI_bac-type"/>
</dbReference>
<evidence type="ECO:0000256" key="8">
    <source>
        <dbReference type="ARBA" id="ARBA00023125"/>
    </source>
</evidence>
<gene>
    <name evidence="10 13" type="primary">topA</name>
    <name evidence="13" type="ORF">FOC70_06090</name>
</gene>
<evidence type="ECO:0000256" key="4">
    <source>
        <dbReference type="ARBA" id="ARBA00022771"/>
    </source>
</evidence>
<dbReference type="Gene3D" id="1.10.460.10">
    <property type="entry name" value="Topoisomerase I, domain 2"/>
    <property type="match status" value="1"/>
</dbReference>
<evidence type="ECO:0000259" key="11">
    <source>
        <dbReference type="PROSITE" id="PS50880"/>
    </source>
</evidence>
<dbReference type="PANTHER" id="PTHR42785">
    <property type="entry name" value="DNA TOPOISOMERASE, TYPE IA, CORE"/>
    <property type="match status" value="1"/>
</dbReference>
<dbReference type="GO" id="GO:0003677">
    <property type="term" value="F:DNA binding"/>
    <property type="evidence" value="ECO:0007669"/>
    <property type="project" value="UniProtKB-KW"/>
</dbReference>
<dbReference type="InterPro" id="IPR034149">
    <property type="entry name" value="TOPRIM_TopoI"/>
</dbReference>
<evidence type="ECO:0000256" key="5">
    <source>
        <dbReference type="ARBA" id="ARBA00022833"/>
    </source>
</evidence>
<evidence type="ECO:0000313" key="13">
    <source>
        <dbReference type="EMBL" id="QKH79932.1"/>
    </source>
</evidence>
<reference evidence="13 14" key="1">
    <citation type="submission" date="2020-05" db="EMBL/GenBank/DDBJ databases">
        <title>FDA dAtabase for Regulatory Grade micrObial Sequences (FDA-ARGOS): Supporting development and validation of Infectious Disease Dx tests.</title>
        <authorList>
            <person name="Pederson C."/>
            <person name="Tallon L."/>
            <person name="Sadzewicz L."/>
            <person name="Zhao X."/>
            <person name="Vavikolanu K."/>
            <person name="Mehta A."/>
            <person name="Aluvathingal J."/>
            <person name="Nadendla S."/>
            <person name="Myers T."/>
            <person name="Yan Y."/>
            <person name="Sichtig H."/>
        </authorList>
    </citation>
    <scope>NUCLEOTIDE SEQUENCE [LARGE SCALE GENOMIC DNA]</scope>
    <source>
        <strain evidence="13 14">FDAARGOS_764</strain>
    </source>
</reference>
<keyword evidence="8 10" id="KW-0238">DNA-binding</keyword>
<keyword evidence="3" id="KW-0479">Metal-binding</keyword>
<dbReference type="Gene3D" id="1.10.290.10">
    <property type="entry name" value="Topoisomerase I, domain 4"/>
    <property type="match status" value="1"/>
</dbReference>
<dbReference type="GO" id="GO:0003917">
    <property type="term" value="F:DNA topoisomerase type I (single strand cut, ATP-independent) activity"/>
    <property type="evidence" value="ECO:0007669"/>
    <property type="project" value="UniProtKB-UniRule"/>
</dbReference>
<dbReference type="SMART" id="SM00437">
    <property type="entry name" value="TOP1Ac"/>
    <property type="match status" value="1"/>
</dbReference>
<feature type="active site" description="O-(5'-phospho-DNA)-tyrosine intermediate" evidence="10">
    <location>
        <position position="301"/>
    </location>
</feature>
<feature type="site" description="Interaction with DNA" evidence="10">
    <location>
        <position position="156"/>
    </location>
</feature>
<dbReference type="PANTHER" id="PTHR42785:SF1">
    <property type="entry name" value="DNA TOPOISOMERASE"/>
    <property type="match status" value="1"/>
</dbReference>
<comment type="catalytic activity">
    <reaction evidence="1 10">
        <text>ATP-independent breakage of single-stranded DNA, followed by passage and rejoining.</text>
        <dbReference type="EC" id="5.6.2.1"/>
    </reaction>
</comment>
<dbReference type="InterPro" id="IPR013497">
    <property type="entry name" value="Topo_IA_cen"/>
</dbReference>
<feature type="site" description="Interaction with DNA" evidence="10">
    <location>
        <position position="144"/>
    </location>
</feature>
<dbReference type="Gene3D" id="3.40.50.140">
    <property type="match status" value="1"/>
</dbReference>
<dbReference type="HAMAP" id="MF_00952">
    <property type="entry name" value="Topoisom_1_prok"/>
    <property type="match status" value="1"/>
</dbReference>
<protein>
    <recommendedName>
        <fullName evidence="10">DNA topoisomerase 1</fullName>
        <ecNumber evidence="10">5.6.2.1</ecNumber>
    </recommendedName>
    <alternativeName>
        <fullName evidence="10">DNA topoisomerase I</fullName>
    </alternativeName>
</protein>
<keyword evidence="9 10" id="KW-0413">Isomerase</keyword>
<dbReference type="RefSeq" id="WP_002841675.1">
    <property type="nucleotide sequence ID" value="NZ_CAUPFM010000001.1"/>
</dbReference>
<comment type="function">
    <text evidence="10">Releases the supercoiling and torsional tension of DNA, which is introduced during the DNA replication and transcription, by transiently cleaving and rejoining one strand of the DNA duplex. Introduces a single-strand break via transesterification at a target site in duplex DNA. The scissile phosphodiester is attacked by the catalytic tyrosine of the enzyme, resulting in the formation of a DNA-(5'-phosphotyrosyl)-enzyme intermediate and the expulsion of a 3'-OH DNA strand. The free DNA strand then undergoes passage around the unbroken strand, thus removing DNA supercoils. Finally, in the religation step, the DNA 3'-OH attacks the covalent intermediate to expel the active-site tyrosine and restore the DNA phosphodiester backbone.</text>
</comment>
<feature type="site" description="Interaction with DNA" evidence="10">
    <location>
        <position position="34"/>
    </location>
</feature>
<dbReference type="InterPro" id="IPR013826">
    <property type="entry name" value="Topo_IA_cen_sub3"/>
</dbReference>
<dbReference type="InterPro" id="IPR003602">
    <property type="entry name" value="Topo_IA_DNA-bd_dom"/>
</dbReference>
<dbReference type="SMART" id="SM00493">
    <property type="entry name" value="TOPRIM"/>
    <property type="match status" value="1"/>
</dbReference>
<dbReference type="PROSITE" id="PS00396">
    <property type="entry name" value="TOPO_IA_1"/>
    <property type="match status" value="1"/>
</dbReference>
<dbReference type="Gene3D" id="3.30.65.10">
    <property type="entry name" value="Bacterial Topoisomerase I, domain 1"/>
    <property type="match status" value="2"/>
</dbReference>
<comment type="similarity">
    <text evidence="2 10">Belongs to the type IA topoisomerase family.</text>
</comment>
<dbReference type="InterPro" id="IPR013825">
    <property type="entry name" value="Topo_IA_cen_sub2"/>
</dbReference>
<evidence type="ECO:0000256" key="3">
    <source>
        <dbReference type="ARBA" id="ARBA00022723"/>
    </source>
</evidence>
<feature type="site" description="Interaction with DNA" evidence="10">
    <location>
        <position position="149"/>
    </location>
</feature>
<dbReference type="PRINTS" id="PR00417">
    <property type="entry name" value="PRTPISMRASEI"/>
</dbReference>
<keyword evidence="5" id="KW-0862">Zinc</keyword>
<feature type="domain" description="Toprim" evidence="11">
    <location>
        <begin position="4"/>
        <end position="114"/>
    </location>
</feature>